<proteinExistence type="predicted"/>
<evidence type="ECO:0000313" key="1">
    <source>
        <dbReference type="EMBL" id="AZI57312.1"/>
    </source>
</evidence>
<dbReference type="Proteomes" id="UP000268084">
    <property type="component" value="Chromosome"/>
</dbReference>
<protein>
    <submittedName>
        <fullName evidence="1">Uncharacterized protein</fullName>
    </submittedName>
</protein>
<organism evidence="1 2">
    <name type="scientific">Nakamurella antarctica</name>
    <dbReference type="NCBI Taxonomy" id="1902245"/>
    <lineage>
        <taxon>Bacteria</taxon>
        <taxon>Bacillati</taxon>
        <taxon>Actinomycetota</taxon>
        <taxon>Actinomycetes</taxon>
        <taxon>Nakamurellales</taxon>
        <taxon>Nakamurellaceae</taxon>
        <taxon>Nakamurella</taxon>
    </lineage>
</organism>
<evidence type="ECO:0000313" key="2">
    <source>
        <dbReference type="Proteomes" id="UP000268084"/>
    </source>
</evidence>
<gene>
    <name evidence="1" type="ORF">EH165_03190</name>
</gene>
<name>A0A3G8ZIU5_9ACTN</name>
<dbReference type="AlphaFoldDB" id="A0A3G8ZIU5"/>
<keyword evidence="2" id="KW-1185">Reference proteome</keyword>
<dbReference type="KEGG" id="nak:EH165_03190"/>
<reference evidence="1 2" key="2">
    <citation type="submission" date="2018-12" db="EMBL/GenBank/DDBJ databases">
        <title>Nakamurella antarcticus sp. nov., isolated from Antarctica South Shetland Islands soil.</title>
        <authorList>
            <person name="Peng F."/>
        </authorList>
    </citation>
    <scope>NUCLEOTIDE SEQUENCE [LARGE SCALE GENOMIC DNA]</scope>
    <source>
        <strain evidence="1 2">S14-144</strain>
    </source>
</reference>
<dbReference type="EMBL" id="CP034170">
    <property type="protein sequence ID" value="AZI57312.1"/>
    <property type="molecule type" value="Genomic_DNA"/>
</dbReference>
<sequence>MGTYAVQSPATNPEPTVWSFDVTVSTNEALTRGVTAVQAHGSETTHHRVVIGGEASLEEAHLIAAQMSSCQGMCTGVYLRL</sequence>
<reference evidence="1 2" key="1">
    <citation type="submission" date="2018-11" db="EMBL/GenBank/DDBJ databases">
        <authorList>
            <person name="Da X."/>
        </authorList>
    </citation>
    <scope>NUCLEOTIDE SEQUENCE [LARGE SCALE GENOMIC DNA]</scope>
    <source>
        <strain evidence="1 2">S14-144</strain>
    </source>
</reference>
<dbReference type="RefSeq" id="WP_124797997.1">
    <property type="nucleotide sequence ID" value="NZ_CP034170.1"/>
</dbReference>
<accession>A0A3G8ZIU5</accession>